<evidence type="ECO:0000313" key="2">
    <source>
        <dbReference type="EMBL" id="GJD89056.1"/>
    </source>
</evidence>
<dbReference type="Proteomes" id="UP001055247">
    <property type="component" value="Unassembled WGS sequence"/>
</dbReference>
<dbReference type="EMBL" id="BPQO01000009">
    <property type="protein sequence ID" value="GJD89056.1"/>
    <property type="molecule type" value="Genomic_DNA"/>
</dbReference>
<keyword evidence="1" id="KW-0812">Transmembrane</keyword>
<evidence type="ECO:0008006" key="4">
    <source>
        <dbReference type="Google" id="ProtNLM"/>
    </source>
</evidence>
<feature type="transmembrane region" description="Helical" evidence="1">
    <location>
        <begin position="121"/>
        <end position="141"/>
    </location>
</feature>
<evidence type="ECO:0000256" key="1">
    <source>
        <dbReference type="SAM" id="Phobius"/>
    </source>
</evidence>
<feature type="transmembrane region" description="Helical" evidence="1">
    <location>
        <begin position="90"/>
        <end position="109"/>
    </location>
</feature>
<protein>
    <recommendedName>
        <fullName evidence="4">DUF5671 domain-containing protein</fullName>
    </recommendedName>
</protein>
<feature type="transmembrane region" description="Helical" evidence="1">
    <location>
        <begin position="7"/>
        <end position="28"/>
    </location>
</feature>
<keyword evidence="1" id="KW-0472">Membrane</keyword>
<sequence>MPNRSKPLWILTAALLVGTPALWIVYWWQVLASGSLPHDGDAVAIPMFAGVVTGFLASPLVLATAWFCLRRYDPRTRLLAWRGDRPVRSVAATLVFGGPALVLTAGLLHDLVLGVEPLHEYILVALRAPWIAWLLAMRAALVGQRAPAAGDDGAPRPISGSP</sequence>
<accession>A0AAV4ZLM9</accession>
<name>A0AAV4ZLM9_9HYPH</name>
<dbReference type="RefSeq" id="WP_066919830.1">
    <property type="nucleotide sequence ID" value="NZ_BPQO01000009.1"/>
</dbReference>
<reference evidence="2" key="1">
    <citation type="journal article" date="2016" name="Front. Microbiol.">
        <title>Genome Sequence of the Piezophilic, Mesophilic Sulfate-Reducing Bacterium Desulfovibrio indicus J2T.</title>
        <authorList>
            <person name="Cao J."/>
            <person name="Maignien L."/>
            <person name="Shao Z."/>
            <person name="Alain K."/>
            <person name="Jebbar M."/>
        </authorList>
    </citation>
    <scope>NUCLEOTIDE SEQUENCE</scope>
    <source>
        <strain evidence="2">DSM 16372</strain>
    </source>
</reference>
<keyword evidence="3" id="KW-1185">Reference proteome</keyword>
<dbReference type="AlphaFoldDB" id="A0AAV4ZLM9"/>
<keyword evidence="1" id="KW-1133">Transmembrane helix</keyword>
<reference evidence="2" key="2">
    <citation type="submission" date="2021-08" db="EMBL/GenBank/DDBJ databases">
        <authorList>
            <person name="Tani A."/>
            <person name="Ola A."/>
            <person name="Ogura Y."/>
            <person name="Katsura K."/>
            <person name="Hayashi T."/>
        </authorList>
    </citation>
    <scope>NUCLEOTIDE SEQUENCE</scope>
    <source>
        <strain evidence="2">DSM 16372</strain>
    </source>
</reference>
<proteinExistence type="predicted"/>
<gene>
    <name evidence="2" type="ORF">BHAOGJBA_2581</name>
</gene>
<evidence type="ECO:0000313" key="3">
    <source>
        <dbReference type="Proteomes" id="UP001055247"/>
    </source>
</evidence>
<feature type="transmembrane region" description="Helical" evidence="1">
    <location>
        <begin position="48"/>
        <end position="69"/>
    </location>
</feature>
<organism evidence="2 3">
    <name type="scientific">Methylobacterium hispanicum</name>
    <dbReference type="NCBI Taxonomy" id="270350"/>
    <lineage>
        <taxon>Bacteria</taxon>
        <taxon>Pseudomonadati</taxon>
        <taxon>Pseudomonadota</taxon>
        <taxon>Alphaproteobacteria</taxon>
        <taxon>Hyphomicrobiales</taxon>
        <taxon>Methylobacteriaceae</taxon>
        <taxon>Methylobacterium</taxon>
    </lineage>
</organism>
<comment type="caution">
    <text evidence="2">The sequence shown here is derived from an EMBL/GenBank/DDBJ whole genome shotgun (WGS) entry which is preliminary data.</text>
</comment>